<proteinExistence type="predicted"/>
<organism evidence="2">
    <name type="scientific">Oryza glumipatula</name>
    <dbReference type="NCBI Taxonomy" id="40148"/>
    <lineage>
        <taxon>Eukaryota</taxon>
        <taxon>Viridiplantae</taxon>
        <taxon>Streptophyta</taxon>
        <taxon>Embryophyta</taxon>
        <taxon>Tracheophyta</taxon>
        <taxon>Spermatophyta</taxon>
        <taxon>Magnoliopsida</taxon>
        <taxon>Liliopsida</taxon>
        <taxon>Poales</taxon>
        <taxon>Poaceae</taxon>
        <taxon>BOP clade</taxon>
        <taxon>Oryzoideae</taxon>
        <taxon>Oryzeae</taxon>
        <taxon>Oryzinae</taxon>
        <taxon>Oryza</taxon>
    </lineage>
</organism>
<dbReference type="HOGENOM" id="CLU_667963_0_0_1"/>
<reference evidence="2" key="2">
    <citation type="submission" date="2018-05" db="EMBL/GenBank/DDBJ databases">
        <title>OgluRS3 (Oryza glumaepatula Reference Sequence Version 3).</title>
        <authorList>
            <person name="Zhang J."/>
            <person name="Kudrna D."/>
            <person name="Lee S."/>
            <person name="Talag J."/>
            <person name="Welchert J."/>
            <person name="Wing R.A."/>
        </authorList>
    </citation>
    <scope>NUCLEOTIDE SEQUENCE [LARGE SCALE GENOMIC DNA]</scope>
</reference>
<protein>
    <submittedName>
        <fullName evidence="2">Uncharacterized protein</fullName>
    </submittedName>
</protein>
<name>A0A0E0AM71_9ORYZ</name>
<keyword evidence="3" id="KW-1185">Reference proteome</keyword>
<dbReference type="EnsemblPlants" id="OGLUM07G20760.1">
    <property type="protein sequence ID" value="OGLUM07G20760.1"/>
    <property type="gene ID" value="OGLUM07G20760"/>
</dbReference>
<keyword evidence="1" id="KW-0812">Transmembrane</keyword>
<reference evidence="2" key="1">
    <citation type="submission" date="2015-04" db="UniProtKB">
        <authorList>
            <consortium name="EnsemblPlants"/>
        </authorList>
    </citation>
    <scope>IDENTIFICATION</scope>
</reference>
<keyword evidence="1" id="KW-0472">Membrane</keyword>
<feature type="transmembrane region" description="Helical" evidence="1">
    <location>
        <begin position="304"/>
        <end position="333"/>
    </location>
</feature>
<keyword evidence="1" id="KW-1133">Transmembrane helix</keyword>
<evidence type="ECO:0000313" key="2">
    <source>
        <dbReference type="EnsemblPlants" id="OGLUM07G20760.1"/>
    </source>
</evidence>
<sequence length="412" mass="45735">MAGIVVGRACWRWEVARMSSSPWDHADECLHLHFILPRVLTWRRCRSCSARLDAAGAQSEVATGRPCWPKRKKPAIAMGGAHTTDSILILDRRLSNRKPTAAPEEVVHVHQEVEVGEDHRAFPQGQAVVEVLAHQLQVVAGEVELQDVCLEGVEEVEHLHGHLEEEEVEHLDDHLEGVEVVEDLGEHLEVVEEVEDLDVHLEVVVEVEGQGVEVGEVVLLNSVRLAVVEEEVERIVTRAVVVAVEEHLKMLERMGLREGEVAVAVEVGVGMEHQNLVSVMEEVVAEVEGEEEECLTSLMKLEEVAVAAVVVVVAAAVAAAFNISLISIIVYLLHGSSGRLERTRAKDVGLNERSVEHDPEHYLLMVKVITNMNALKNNISLNTAKSTNFYWDFRLHCNYSSEMVQNKLNSSI</sequence>
<accession>A0A0E0AM71</accession>
<dbReference type="Proteomes" id="UP000026961">
    <property type="component" value="Chromosome 7"/>
</dbReference>
<evidence type="ECO:0000313" key="3">
    <source>
        <dbReference type="Proteomes" id="UP000026961"/>
    </source>
</evidence>
<dbReference type="AlphaFoldDB" id="A0A0E0AM71"/>
<evidence type="ECO:0000256" key="1">
    <source>
        <dbReference type="SAM" id="Phobius"/>
    </source>
</evidence>
<dbReference type="Gramene" id="OGLUM07G20760.1">
    <property type="protein sequence ID" value="OGLUM07G20760.1"/>
    <property type="gene ID" value="OGLUM07G20760"/>
</dbReference>